<proteinExistence type="predicted"/>
<gene>
    <name evidence="7" type="ORF">P7D78_06190</name>
</gene>
<comment type="caution">
    <text evidence="7">The sequence shown here is derived from an EMBL/GenBank/DDBJ whole genome shotgun (WGS) entry which is preliminary data.</text>
</comment>
<evidence type="ECO:0000256" key="1">
    <source>
        <dbReference type="ARBA" id="ARBA00022722"/>
    </source>
</evidence>
<evidence type="ECO:0000256" key="6">
    <source>
        <dbReference type="ARBA" id="ARBA00093790"/>
    </source>
</evidence>
<dbReference type="AlphaFoldDB" id="A0AAW8ST99"/>
<dbReference type="Pfam" id="PF09520">
    <property type="entry name" value="RE_TdeIII"/>
    <property type="match status" value="1"/>
</dbReference>
<evidence type="ECO:0000256" key="5">
    <source>
        <dbReference type="ARBA" id="ARBA00093760"/>
    </source>
</evidence>
<dbReference type="GO" id="GO:0009307">
    <property type="term" value="P:DNA restriction-modification system"/>
    <property type="evidence" value="ECO:0007669"/>
    <property type="project" value="InterPro"/>
</dbReference>
<reference evidence="7" key="1">
    <citation type="submission" date="2023-03" db="EMBL/GenBank/DDBJ databases">
        <authorList>
            <person name="Shen W."/>
            <person name="Cai J."/>
        </authorList>
    </citation>
    <scope>NUCLEOTIDE SEQUENCE</scope>
    <source>
        <strain evidence="7">B646-2</strain>
    </source>
</reference>
<evidence type="ECO:0000256" key="3">
    <source>
        <dbReference type="ARBA" id="ARBA00022759"/>
    </source>
</evidence>
<evidence type="ECO:0000313" key="8">
    <source>
        <dbReference type="Proteomes" id="UP001249240"/>
    </source>
</evidence>
<organism evidence="7 8">
    <name type="scientific">Enterococcus raffinosus</name>
    <dbReference type="NCBI Taxonomy" id="71452"/>
    <lineage>
        <taxon>Bacteria</taxon>
        <taxon>Bacillati</taxon>
        <taxon>Bacillota</taxon>
        <taxon>Bacilli</taxon>
        <taxon>Lactobacillales</taxon>
        <taxon>Enterococcaceae</taxon>
        <taxon>Enterococcus</taxon>
    </lineage>
</organism>
<dbReference type="Proteomes" id="UP001249240">
    <property type="component" value="Unassembled WGS sequence"/>
</dbReference>
<protein>
    <recommendedName>
        <fullName evidence="6">type II site-specific deoxyribonuclease</fullName>
        <ecNumber evidence="6">3.1.21.4</ecNumber>
    </recommendedName>
</protein>
<keyword evidence="1" id="KW-0540">Nuclease</keyword>
<name>A0AAW8ST99_9ENTE</name>
<dbReference type="GO" id="GO:0009036">
    <property type="term" value="F:type II site-specific deoxyribonuclease activity"/>
    <property type="evidence" value="ECO:0007669"/>
    <property type="project" value="InterPro"/>
</dbReference>
<evidence type="ECO:0000256" key="4">
    <source>
        <dbReference type="ARBA" id="ARBA00022801"/>
    </source>
</evidence>
<sequence length="263" mass="30985">MQQETRERIKERIRDKMNGILNRRIRELNEDMQELYTRNPFGARLVPEMIWKGSKFERSFVTSFGQGVYEQIAYEIALETGALAQNQHTEIVTINTWQADYIDDLLNRQRNNDRNNPLFPDWTAEINEGLNLRTNRVIDIPIRFDLYIQRTNGTEEYYSIKTVKPNLDQTEIAKRDMMRTTFAKENARTYFALPYNPAGEGTPYNWNVISKIFNTTDDSAVLIGSDFWNTVGQNPNTYNELLAIFDELGDEYHREIQRNYIDL</sequence>
<dbReference type="EMBL" id="JARPXM010000004">
    <property type="protein sequence ID" value="MDT2537705.1"/>
    <property type="molecule type" value="Genomic_DNA"/>
</dbReference>
<dbReference type="EC" id="3.1.21.4" evidence="6"/>
<dbReference type="GO" id="GO:0003677">
    <property type="term" value="F:DNA binding"/>
    <property type="evidence" value="ECO:0007669"/>
    <property type="project" value="InterPro"/>
</dbReference>
<dbReference type="InterPro" id="IPR019045">
    <property type="entry name" value="Restrct_endonuc_II_HinfI"/>
</dbReference>
<keyword evidence="3 7" id="KW-0255">Endonuclease</keyword>
<comment type="catalytic activity">
    <reaction evidence="5">
        <text>Endonucleolytic cleavage of DNA to give specific double-stranded fragments with terminal 5'-phosphates.</text>
        <dbReference type="EC" id="3.1.21.4"/>
    </reaction>
</comment>
<keyword evidence="2" id="KW-0680">Restriction system</keyword>
<evidence type="ECO:0000256" key="2">
    <source>
        <dbReference type="ARBA" id="ARBA00022747"/>
    </source>
</evidence>
<evidence type="ECO:0000313" key="7">
    <source>
        <dbReference type="EMBL" id="MDT2537705.1"/>
    </source>
</evidence>
<accession>A0AAW8ST99</accession>
<dbReference type="RefSeq" id="WP_311807247.1">
    <property type="nucleotide sequence ID" value="NZ_JARPXM010000004.1"/>
</dbReference>
<keyword evidence="4 7" id="KW-0378">Hydrolase</keyword>